<feature type="compositionally biased region" description="Low complexity" evidence="1">
    <location>
        <begin position="61"/>
        <end position="71"/>
    </location>
</feature>
<dbReference type="InParanoid" id="A0A0C3FYG7"/>
<evidence type="ECO:0000256" key="1">
    <source>
        <dbReference type="SAM" id="MobiDB-lite"/>
    </source>
</evidence>
<dbReference type="EMBL" id="KN832975">
    <property type="protein sequence ID" value="KIM89225.1"/>
    <property type="molecule type" value="Genomic_DNA"/>
</dbReference>
<evidence type="ECO:0000313" key="3">
    <source>
        <dbReference type="Proteomes" id="UP000054166"/>
    </source>
</evidence>
<feature type="region of interest" description="Disordered" evidence="1">
    <location>
        <begin position="61"/>
        <end position="115"/>
    </location>
</feature>
<sequence length="327" mass="36480">MSAWKFNFASVMAAEFQIRYYRPRQSQRASSTRVDPRDRETEQHLLQIDLEDSIYVFPNPSSESAGSSFGSDIATPTDLTISPLSRSRSRHSSNRGGRTRSSSSGHVSLSIRPRFGIEAGEDPELEIDWDTDMDSVAATDESALNMEEADRAHRWKSLTPPELHRVSSSSLWRARQQMLDSSTSWTSSVSRNTHWRHRSVDSDLGPIIHDHHKRIPMLSFIATLLFIDESTTSLLTHPSSESALYPQNIDSDEHPSDENSGTSHGLTKLSAGLEGQGSLREGLTVACDPEFTPLNPFAFHSLQLSGLWSFVNGVWISGGRVLREVWA</sequence>
<feature type="region of interest" description="Disordered" evidence="1">
    <location>
        <begin position="244"/>
        <end position="269"/>
    </location>
</feature>
<dbReference type="Proteomes" id="UP000054166">
    <property type="component" value="Unassembled WGS sequence"/>
</dbReference>
<accession>A0A0C3FYG7</accession>
<evidence type="ECO:0000313" key="2">
    <source>
        <dbReference type="EMBL" id="KIM89225.1"/>
    </source>
</evidence>
<keyword evidence="3" id="KW-1185">Reference proteome</keyword>
<dbReference type="HOGENOM" id="CLU_809202_0_0_1"/>
<name>A0A0C3FYG7_PILCF</name>
<proteinExistence type="predicted"/>
<feature type="compositionally biased region" description="Low complexity" evidence="1">
    <location>
        <begin position="94"/>
        <end position="112"/>
    </location>
</feature>
<reference evidence="3" key="2">
    <citation type="submission" date="2015-01" db="EMBL/GenBank/DDBJ databases">
        <title>Evolutionary Origins and Diversification of the Mycorrhizal Mutualists.</title>
        <authorList>
            <consortium name="DOE Joint Genome Institute"/>
            <consortium name="Mycorrhizal Genomics Consortium"/>
            <person name="Kohler A."/>
            <person name="Kuo A."/>
            <person name="Nagy L.G."/>
            <person name="Floudas D."/>
            <person name="Copeland A."/>
            <person name="Barry K.W."/>
            <person name="Cichocki N."/>
            <person name="Veneault-Fourrey C."/>
            <person name="LaButti K."/>
            <person name="Lindquist E.A."/>
            <person name="Lipzen A."/>
            <person name="Lundell T."/>
            <person name="Morin E."/>
            <person name="Murat C."/>
            <person name="Riley R."/>
            <person name="Ohm R."/>
            <person name="Sun H."/>
            <person name="Tunlid A."/>
            <person name="Henrissat B."/>
            <person name="Grigoriev I.V."/>
            <person name="Hibbett D.S."/>
            <person name="Martin F."/>
        </authorList>
    </citation>
    <scope>NUCLEOTIDE SEQUENCE [LARGE SCALE GENOMIC DNA]</scope>
    <source>
        <strain evidence="3">F 1598</strain>
    </source>
</reference>
<dbReference type="AlphaFoldDB" id="A0A0C3FYG7"/>
<protein>
    <submittedName>
        <fullName evidence="2">Uncharacterized protein</fullName>
    </submittedName>
</protein>
<dbReference type="OrthoDB" id="3262135at2759"/>
<organism evidence="2 3">
    <name type="scientific">Piloderma croceum (strain F 1598)</name>
    <dbReference type="NCBI Taxonomy" id="765440"/>
    <lineage>
        <taxon>Eukaryota</taxon>
        <taxon>Fungi</taxon>
        <taxon>Dikarya</taxon>
        <taxon>Basidiomycota</taxon>
        <taxon>Agaricomycotina</taxon>
        <taxon>Agaricomycetes</taxon>
        <taxon>Agaricomycetidae</taxon>
        <taxon>Atheliales</taxon>
        <taxon>Atheliaceae</taxon>
        <taxon>Piloderma</taxon>
    </lineage>
</organism>
<reference evidence="2 3" key="1">
    <citation type="submission" date="2014-04" db="EMBL/GenBank/DDBJ databases">
        <authorList>
            <consortium name="DOE Joint Genome Institute"/>
            <person name="Kuo A."/>
            <person name="Tarkka M."/>
            <person name="Buscot F."/>
            <person name="Kohler A."/>
            <person name="Nagy L.G."/>
            <person name="Floudas D."/>
            <person name="Copeland A."/>
            <person name="Barry K.W."/>
            <person name="Cichocki N."/>
            <person name="Veneault-Fourrey C."/>
            <person name="LaButti K."/>
            <person name="Lindquist E.A."/>
            <person name="Lipzen A."/>
            <person name="Lundell T."/>
            <person name="Morin E."/>
            <person name="Murat C."/>
            <person name="Sun H."/>
            <person name="Tunlid A."/>
            <person name="Henrissat B."/>
            <person name="Grigoriev I.V."/>
            <person name="Hibbett D.S."/>
            <person name="Martin F."/>
            <person name="Nordberg H.P."/>
            <person name="Cantor M.N."/>
            <person name="Hua S.X."/>
        </authorList>
    </citation>
    <scope>NUCLEOTIDE SEQUENCE [LARGE SCALE GENOMIC DNA]</scope>
    <source>
        <strain evidence="2 3">F 1598</strain>
    </source>
</reference>
<gene>
    <name evidence="2" type="ORF">PILCRDRAFT_2487</name>
</gene>